<keyword evidence="5" id="KW-1185">Reference proteome</keyword>
<dbReference type="PANTHER" id="PTHR47691:SF3">
    <property type="entry name" value="HTH-TYPE TRANSCRIPTIONAL REGULATOR RV0890C-RELATED"/>
    <property type="match status" value="1"/>
</dbReference>
<proteinExistence type="predicted"/>
<organism evidence="4 5">
    <name type="scientific">Mesorhizobium tianshanense</name>
    <dbReference type="NCBI Taxonomy" id="39844"/>
    <lineage>
        <taxon>Bacteria</taxon>
        <taxon>Pseudomonadati</taxon>
        <taxon>Pseudomonadota</taxon>
        <taxon>Alphaproteobacteria</taxon>
        <taxon>Hyphomicrobiales</taxon>
        <taxon>Phyllobacteriaceae</taxon>
        <taxon>Mesorhizobium</taxon>
    </lineage>
</organism>
<dbReference type="InterPro" id="IPR016032">
    <property type="entry name" value="Sig_transdc_resp-reg_C-effctor"/>
</dbReference>
<dbReference type="GO" id="GO:0006355">
    <property type="term" value="P:regulation of DNA-templated transcription"/>
    <property type="evidence" value="ECO:0007669"/>
    <property type="project" value="InterPro"/>
</dbReference>
<feature type="domain" description="OmpR/PhoB-type" evidence="3">
    <location>
        <begin position="58"/>
        <end position="156"/>
    </location>
</feature>
<dbReference type="PANTHER" id="PTHR47691">
    <property type="entry name" value="REGULATOR-RELATED"/>
    <property type="match status" value="1"/>
</dbReference>
<keyword evidence="1 2" id="KW-0238">DNA-binding</keyword>
<dbReference type="GO" id="GO:0003677">
    <property type="term" value="F:DNA binding"/>
    <property type="evidence" value="ECO:0007669"/>
    <property type="project" value="UniProtKB-UniRule"/>
</dbReference>
<dbReference type="InterPro" id="IPR011990">
    <property type="entry name" value="TPR-like_helical_dom_sf"/>
</dbReference>
<dbReference type="PRINTS" id="PR00364">
    <property type="entry name" value="DISEASERSIST"/>
</dbReference>
<dbReference type="GO" id="GO:0000160">
    <property type="term" value="P:phosphorelay signal transduction system"/>
    <property type="evidence" value="ECO:0007669"/>
    <property type="project" value="InterPro"/>
</dbReference>
<dbReference type="Pfam" id="PF00931">
    <property type="entry name" value="NB-ARC"/>
    <property type="match status" value="1"/>
</dbReference>
<evidence type="ECO:0000313" key="4">
    <source>
        <dbReference type="EMBL" id="TWI25213.1"/>
    </source>
</evidence>
<feature type="DNA-binding region" description="OmpR/PhoB-type" evidence="2">
    <location>
        <begin position="58"/>
        <end position="156"/>
    </location>
</feature>
<dbReference type="Gene3D" id="1.10.10.10">
    <property type="entry name" value="Winged helix-like DNA-binding domain superfamily/Winged helix DNA-binding domain"/>
    <property type="match status" value="1"/>
</dbReference>
<evidence type="ECO:0000256" key="1">
    <source>
        <dbReference type="ARBA" id="ARBA00023125"/>
    </source>
</evidence>
<name>A0A562MZA1_9HYPH</name>
<dbReference type="SUPFAM" id="SSF46894">
    <property type="entry name" value="C-terminal effector domain of the bipartite response regulators"/>
    <property type="match status" value="1"/>
</dbReference>
<dbReference type="InterPro" id="IPR001867">
    <property type="entry name" value="OmpR/PhoB-type_DNA-bd"/>
</dbReference>
<dbReference type="GO" id="GO:0043531">
    <property type="term" value="F:ADP binding"/>
    <property type="evidence" value="ECO:0007669"/>
    <property type="project" value="InterPro"/>
</dbReference>
<accession>A0A562MZA1</accession>
<dbReference type="InterPro" id="IPR058852">
    <property type="entry name" value="HTH_77"/>
</dbReference>
<evidence type="ECO:0000313" key="5">
    <source>
        <dbReference type="Proteomes" id="UP000317122"/>
    </source>
</evidence>
<dbReference type="Pfam" id="PF25872">
    <property type="entry name" value="HTH_77"/>
    <property type="match status" value="1"/>
</dbReference>
<protein>
    <submittedName>
        <fullName evidence="4">Transcriptional regulator</fullName>
    </submittedName>
</protein>
<dbReference type="SUPFAM" id="SSF52540">
    <property type="entry name" value="P-loop containing nucleoside triphosphate hydrolases"/>
    <property type="match status" value="1"/>
</dbReference>
<gene>
    <name evidence="4" type="ORF">IQ26_06213</name>
</gene>
<dbReference type="AlphaFoldDB" id="A0A562MZA1"/>
<dbReference type="SUPFAM" id="SSF48452">
    <property type="entry name" value="TPR-like"/>
    <property type="match status" value="1"/>
</dbReference>
<reference evidence="4 5" key="1">
    <citation type="journal article" date="2015" name="Stand. Genomic Sci.">
        <title>Genomic Encyclopedia of Bacterial and Archaeal Type Strains, Phase III: the genomes of soil and plant-associated and newly described type strains.</title>
        <authorList>
            <person name="Whitman W.B."/>
            <person name="Woyke T."/>
            <person name="Klenk H.P."/>
            <person name="Zhou Y."/>
            <person name="Lilburn T.G."/>
            <person name="Beck B.J."/>
            <person name="De Vos P."/>
            <person name="Vandamme P."/>
            <person name="Eisen J.A."/>
            <person name="Garrity G."/>
            <person name="Hugenholtz P."/>
            <person name="Kyrpides N.C."/>
        </authorList>
    </citation>
    <scope>NUCLEOTIDE SEQUENCE [LARGE SCALE GENOMIC DNA]</scope>
    <source>
        <strain evidence="4 5">CGMCC 1.2546</strain>
    </source>
</reference>
<dbReference type="Proteomes" id="UP000317122">
    <property type="component" value="Unassembled WGS sequence"/>
</dbReference>
<dbReference type="InterPro" id="IPR036388">
    <property type="entry name" value="WH-like_DNA-bd_sf"/>
</dbReference>
<dbReference type="PROSITE" id="PS51755">
    <property type="entry name" value="OMPR_PHOB"/>
    <property type="match status" value="1"/>
</dbReference>
<dbReference type="Pfam" id="PF00486">
    <property type="entry name" value="Trans_reg_C"/>
    <property type="match status" value="1"/>
</dbReference>
<sequence>MRVLELGLGCYHALPRSGATKSDFLRHRSWTWTGIGIGPSHQDATKNDAMISPAAQTSDRISFGPFTLAAGERLLLLQGEPVNLGTRSFDILAALAARPNEIVSKKDLLAHVWPDVTVEEGSLRFHIANLRKALGDGKDGARYIATLTGRGYCFVAPVSRLDSQDGGQSEVAVSYPQANLPSRLTRMVGRTDDTVALSTQLAGMRFVTVVGTGGVGKTTVAVAVGHDLVEAFAGAVHFVDLGALSDPGLVATTVASMLGLSLQSDDPTSSLIAYLADKRILLILDTCEHVIDAAASLAARIFAAAPQAHLLATSREPLQVEGEYVYKLDPLACAPGDLELTASVAHSFPATQLFLERAAASGVRLDLPDADAAIVAGICRKLDGVPLAIELAAGRVASYGLQKTAELLDERLTLLWPGQRTATPRQKTLQATLDWSYGLLSELERHLLRRLAVFVGHFSIDAVLDVVTSATVDDALVFGAIDSLVAKSMVAARPAGATMRYRLLDTTRAYALQLDVDDAELESLAARHATHYLRWLEETGAGWPTLSSAVQRSLHLAGLANVRVALDWCFGPEGNTEVGVRLAAAAAPVFLSMSLLTECHRWTAQAVLALDDTTGGGLEEMHLQAALGVSLMFTRGGKDAARVALNRSLAIADRRGDALDQLQILGPLQMFHLRRGEFRSALHYAERCSVIAGSLQDSVSTTLAHSLMGISLHLSGELDRAQTALEAALRYGPRSDRTTTNYLGFDGRILAGAILARTLWLQGHPDRAVERARLTIKDADVLNHPLTLSIALVWAVSVFLWVGDPKSAEEYIERLFSRAEFHSLDPYLALGRGFKGELAIRRGNASSGVESLRSCLAELHAAPYELLTTPLNISFVQGLAGTGRPAEALSLLDETIRQVEASGDLCYMPELLRVKGSLVLAAPRPGADEEAELCLRRSLELSNRQGAQAWKLRTAIDLASLLAARGRHETARALLHPIFARFGEGLETADLQSAARLLATLN</sequence>
<dbReference type="CDD" id="cd00383">
    <property type="entry name" value="trans_reg_C"/>
    <property type="match status" value="1"/>
</dbReference>
<comment type="caution">
    <text evidence="4">The sequence shown here is derived from an EMBL/GenBank/DDBJ whole genome shotgun (WGS) entry which is preliminary data.</text>
</comment>
<dbReference type="InterPro" id="IPR002182">
    <property type="entry name" value="NB-ARC"/>
</dbReference>
<dbReference type="InterPro" id="IPR027417">
    <property type="entry name" value="P-loop_NTPase"/>
</dbReference>
<dbReference type="Gene3D" id="1.25.40.10">
    <property type="entry name" value="Tetratricopeptide repeat domain"/>
    <property type="match status" value="1"/>
</dbReference>
<dbReference type="SMART" id="SM00862">
    <property type="entry name" value="Trans_reg_C"/>
    <property type="match status" value="1"/>
</dbReference>
<dbReference type="EMBL" id="VLKT01000054">
    <property type="protein sequence ID" value="TWI25213.1"/>
    <property type="molecule type" value="Genomic_DNA"/>
</dbReference>
<evidence type="ECO:0000259" key="3">
    <source>
        <dbReference type="PROSITE" id="PS51755"/>
    </source>
</evidence>
<dbReference type="Gene3D" id="3.40.50.300">
    <property type="entry name" value="P-loop containing nucleotide triphosphate hydrolases"/>
    <property type="match status" value="1"/>
</dbReference>
<evidence type="ECO:0000256" key="2">
    <source>
        <dbReference type="PROSITE-ProRule" id="PRU01091"/>
    </source>
</evidence>